<dbReference type="SUPFAM" id="SSF50814">
    <property type="entry name" value="Lipocalins"/>
    <property type="match status" value="1"/>
</dbReference>
<dbReference type="PANTHER" id="PTHR10612:SF49">
    <property type="entry name" value="APOLIPOPROTEIN D-LIKE PROTEIN"/>
    <property type="match status" value="1"/>
</dbReference>
<dbReference type="InterPro" id="IPR022272">
    <property type="entry name" value="Lipocalin_CS"/>
</dbReference>
<dbReference type="InterPro" id="IPR012674">
    <property type="entry name" value="Calycin"/>
</dbReference>
<evidence type="ECO:0000256" key="1">
    <source>
        <dbReference type="SAM" id="SignalP"/>
    </source>
</evidence>
<organism evidence="2 3">
    <name type="scientific">Blomia tropicalis</name>
    <name type="common">Mite</name>
    <dbReference type="NCBI Taxonomy" id="40697"/>
    <lineage>
        <taxon>Eukaryota</taxon>
        <taxon>Metazoa</taxon>
        <taxon>Ecdysozoa</taxon>
        <taxon>Arthropoda</taxon>
        <taxon>Chelicerata</taxon>
        <taxon>Arachnida</taxon>
        <taxon>Acari</taxon>
        <taxon>Acariformes</taxon>
        <taxon>Sarcoptiformes</taxon>
        <taxon>Astigmata</taxon>
        <taxon>Glycyphagoidea</taxon>
        <taxon>Echimyopodidae</taxon>
        <taxon>Blomia</taxon>
    </lineage>
</organism>
<sequence>MNGRIVPTVISLILFFHCCNGTFHKFSSGECPQISPMPGFNIERFLGQWYVLENYNDIPVTCLRENFTLINEEECKKDMFDMARNELETDKTVDQQPIYNVVRTYLSFGGREIMNESGKIKFLSNNSQAEMEINFPYTETGMLNLKHYQVIATDYDRYAVVWRCQRTIFGHRRSAQIMSRKMTIESKTLIELKAMLKQFDVERMTEISQVNCSPKSFQEEILEDEKIPNKNDKPNRVKPIEEKPGKAPIEILIPEKIGKNNKKKLLSVDVGGFHLSIHFPFW</sequence>
<dbReference type="OMA" id="RIEPMAN"/>
<dbReference type="Proteomes" id="UP001142055">
    <property type="component" value="Chromosome 2"/>
</dbReference>
<comment type="caution">
    <text evidence="2">The sequence shown here is derived from an EMBL/GenBank/DDBJ whole genome shotgun (WGS) entry which is preliminary data.</text>
</comment>
<proteinExistence type="predicted"/>
<dbReference type="GO" id="GO:0006629">
    <property type="term" value="P:lipid metabolic process"/>
    <property type="evidence" value="ECO:0007669"/>
    <property type="project" value="TreeGrafter"/>
</dbReference>
<keyword evidence="3" id="KW-1185">Reference proteome</keyword>
<keyword evidence="1" id="KW-0732">Signal</keyword>
<evidence type="ECO:0000313" key="2">
    <source>
        <dbReference type="EMBL" id="KAJ6219279.1"/>
    </source>
</evidence>
<dbReference type="PROSITE" id="PS00213">
    <property type="entry name" value="LIPOCALIN"/>
    <property type="match status" value="1"/>
</dbReference>
<dbReference type="EMBL" id="JAPWDV010000002">
    <property type="protein sequence ID" value="KAJ6219279.1"/>
    <property type="molecule type" value="Genomic_DNA"/>
</dbReference>
<evidence type="ECO:0000313" key="3">
    <source>
        <dbReference type="Proteomes" id="UP001142055"/>
    </source>
</evidence>
<protein>
    <submittedName>
        <fullName evidence="2">Uncharacterized protein</fullName>
    </submittedName>
</protein>
<dbReference type="PANTHER" id="PTHR10612">
    <property type="entry name" value="APOLIPOPROTEIN D"/>
    <property type="match status" value="1"/>
</dbReference>
<feature type="chain" id="PRO_5040354807" evidence="1">
    <location>
        <begin position="22"/>
        <end position="282"/>
    </location>
</feature>
<reference evidence="2" key="1">
    <citation type="submission" date="2022-12" db="EMBL/GenBank/DDBJ databases">
        <title>Genome assemblies of Blomia tropicalis.</title>
        <authorList>
            <person name="Cui Y."/>
        </authorList>
    </citation>
    <scope>NUCLEOTIDE SEQUENCE</scope>
    <source>
        <tissue evidence="2">Adult mites</tissue>
    </source>
</reference>
<feature type="signal peptide" evidence="1">
    <location>
        <begin position="1"/>
        <end position="21"/>
    </location>
</feature>
<dbReference type="Gene3D" id="2.40.128.20">
    <property type="match status" value="1"/>
</dbReference>
<dbReference type="AlphaFoldDB" id="A0A9Q0RM04"/>
<dbReference type="GO" id="GO:0000302">
    <property type="term" value="P:response to reactive oxygen species"/>
    <property type="evidence" value="ECO:0007669"/>
    <property type="project" value="TreeGrafter"/>
</dbReference>
<accession>A0A9Q0RM04</accession>
<dbReference type="GO" id="GO:0005737">
    <property type="term" value="C:cytoplasm"/>
    <property type="evidence" value="ECO:0007669"/>
    <property type="project" value="TreeGrafter"/>
</dbReference>
<name>A0A9Q0RM04_BLOTA</name>
<gene>
    <name evidence="2" type="ORF">RDWZM_005091</name>
</gene>